<evidence type="ECO:0000313" key="1">
    <source>
        <dbReference type="EMBL" id="RLL10347.1"/>
    </source>
</evidence>
<dbReference type="PANTHER" id="PTHR10443">
    <property type="entry name" value="MICROSOMAL DIPEPTIDASE"/>
    <property type="match status" value="1"/>
</dbReference>
<dbReference type="GO" id="GO:0070573">
    <property type="term" value="F:metallodipeptidase activity"/>
    <property type="evidence" value="ECO:0007669"/>
    <property type="project" value="InterPro"/>
</dbReference>
<dbReference type="Proteomes" id="UP000276301">
    <property type="component" value="Unassembled WGS sequence"/>
</dbReference>
<protein>
    <submittedName>
        <fullName evidence="1">Peptidase M19</fullName>
    </submittedName>
</protein>
<gene>
    <name evidence="1" type="ORF">D4A47_08805</name>
</gene>
<dbReference type="AlphaFoldDB" id="A0A498CLX0"/>
<accession>A0A498CLX0</accession>
<dbReference type="Gene3D" id="3.20.20.140">
    <property type="entry name" value="Metal-dependent hydrolases"/>
    <property type="match status" value="1"/>
</dbReference>
<sequence>MYLFDLHCDTVTRLHDGERLAPGDRSLRQNGAHLALGRMACYDWCQCFAIFMPDEYRGEAAVDYFESCYRFFTGQLAENADLAAQAFTAADIREIISGGRCAALLTVEGGSALAGDLGRIARLRECGVRVLTLTWNGKNELGSGMACDEGLTPLGREALPLLEEAGIVVDVSHLSDSGFWEVQKRARRPFIATHSDSRAVCGHGRNLTDDQFRAVAAAGGVVGLNFSTHFLAADDPDPSYAALSAHLGHFLALGGEDAVALGSDYDGTDVPSWLEPAERIGGLYGRVKAEYGEKLAHKLFFQNAMAFFERYDARGEPPCGM</sequence>
<dbReference type="RefSeq" id="WP_121587003.1">
    <property type="nucleotide sequence ID" value="NZ_RCHT01000014.1"/>
</dbReference>
<dbReference type="SUPFAM" id="SSF51556">
    <property type="entry name" value="Metallo-dependent hydrolases"/>
    <property type="match status" value="1"/>
</dbReference>
<dbReference type="InterPro" id="IPR008257">
    <property type="entry name" value="Pept_M19"/>
</dbReference>
<dbReference type="InterPro" id="IPR032466">
    <property type="entry name" value="Metal_Hydrolase"/>
</dbReference>
<organism evidence="1 2">
    <name type="scientific">Anaerotruncus massiliensis</name>
    <name type="common">ex Liu et al. 2021</name>
    <dbReference type="NCBI Taxonomy" id="2321404"/>
    <lineage>
        <taxon>Bacteria</taxon>
        <taxon>Bacillati</taxon>
        <taxon>Bacillota</taxon>
        <taxon>Clostridia</taxon>
        <taxon>Eubacteriales</taxon>
        <taxon>Oscillospiraceae</taxon>
        <taxon>Anaerotruncus</taxon>
    </lineage>
</organism>
<dbReference type="PANTHER" id="PTHR10443:SF12">
    <property type="entry name" value="DIPEPTIDASE"/>
    <property type="match status" value="1"/>
</dbReference>
<proteinExistence type="predicted"/>
<dbReference type="EMBL" id="RCHT01000014">
    <property type="protein sequence ID" value="RLL10347.1"/>
    <property type="molecule type" value="Genomic_DNA"/>
</dbReference>
<dbReference type="PROSITE" id="PS51365">
    <property type="entry name" value="RENAL_DIPEPTIDASE_2"/>
    <property type="match status" value="1"/>
</dbReference>
<dbReference type="Pfam" id="PF01244">
    <property type="entry name" value="Peptidase_M19"/>
    <property type="match status" value="1"/>
</dbReference>
<dbReference type="GO" id="GO:0006508">
    <property type="term" value="P:proteolysis"/>
    <property type="evidence" value="ECO:0007669"/>
    <property type="project" value="InterPro"/>
</dbReference>
<reference evidence="1 2" key="1">
    <citation type="submission" date="2018-10" db="EMBL/GenBank/DDBJ databases">
        <title>Anaerotruncus faecis sp. nov., isolated from human feces.</title>
        <authorList>
            <person name="Wang Y.-J."/>
        </authorList>
    </citation>
    <scope>NUCLEOTIDE SEQUENCE [LARGE SCALE GENOMIC DNA]</scope>
    <source>
        <strain evidence="1 2">22A2-44</strain>
    </source>
</reference>
<name>A0A498CLX0_9FIRM</name>
<evidence type="ECO:0000313" key="2">
    <source>
        <dbReference type="Proteomes" id="UP000276301"/>
    </source>
</evidence>
<comment type="caution">
    <text evidence="1">The sequence shown here is derived from an EMBL/GenBank/DDBJ whole genome shotgun (WGS) entry which is preliminary data.</text>
</comment>
<keyword evidence="2" id="KW-1185">Reference proteome</keyword>